<dbReference type="RefSeq" id="WP_099256425.1">
    <property type="nucleotide sequence ID" value="NZ_NHOA01000145.1"/>
</dbReference>
<dbReference type="AlphaFoldDB" id="A0A2G1WFE7"/>
<keyword evidence="2" id="KW-1185">Reference proteome</keyword>
<protein>
    <submittedName>
        <fullName evidence="1">Uncharacterized protein</fullName>
    </submittedName>
</protein>
<name>A0A2G1WFE7_9EURY</name>
<gene>
    <name evidence="1" type="ORF">DJ69_15325</name>
</gene>
<dbReference type="OrthoDB" id="228253at2157"/>
<proteinExistence type="predicted"/>
<dbReference type="EMBL" id="NHOA01000145">
    <property type="protein sequence ID" value="PHQ37724.1"/>
    <property type="molecule type" value="Genomic_DNA"/>
</dbReference>
<dbReference type="Proteomes" id="UP000222824">
    <property type="component" value="Unassembled WGS sequence"/>
</dbReference>
<sequence length="130" mass="14801">MPTDEWLARPLKEFIRTVAFSVAEGQEELDRRSMAVQRSIERDIEDGSLAYDLDASWLRFADVEADLEMTLSIEGQEVRDPETNEVRAYKPTVTAVPLNHRVSDEYDVDAEIASEVRLRIAPVPPESRNP</sequence>
<evidence type="ECO:0000313" key="1">
    <source>
        <dbReference type="EMBL" id="PHQ37724.1"/>
    </source>
</evidence>
<evidence type="ECO:0000313" key="2">
    <source>
        <dbReference type="Proteomes" id="UP000222824"/>
    </source>
</evidence>
<accession>A0A2G1WFE7</accession>
<reference evidence="1 2" key="1">
    <citation type="journal article" date="2014" name="Front. Microbiol.">
        <title>Population and genomic analysis of the genus Halorubrum.</title>
        <authorList>
            <person name="Fullmer M.S."/>
            <person name="Soucy S.M."/>
            <person name="Swithers K.S."/>
            <person name="Makkay A.M."/>
            <person name="Wheeler R."/>
            <person name="Ventosa A."/>
            <person name="Gogarten J.P."/>
            <person name="Papke R.T."/>
        </authorList>
    </citation>
    <scope>NUCLEOTIDE SEQUENCE [LARGE SCALE GENOMIC DNA]</scope>
    <source>
        <strain evidence="1 2">C49</strain>
    </source>
</reference>
<comment type="caution">
    <text evidence="1">The sequence shown here is derived from an EMBL/GenBank/DDBJ whole genome shotgun (WGS) entry which is preliminary data.</text>
</comment>
<organism evidence="1 2">
    <name type="scientific">Halorubrum persicum</name>
    <dbReference type="NCBI Taxonomy" id="1383844"/>
    <lineage>
        <taxon>Archaea</taxon>
        <taxon>Methanobacteriati</taxon>
        <taxon>Methanobacteriota</taxon>
        <taxon>Stenosarchaea group</taxon>
        <taxon>Halobacteria</taxon>
        <taxon>Halobacteriales</taxon>
        <taxon>Haloferacaceae</taxon>
        <taxon>Halorubrum</taxon>
    </lineage>
</organism>